<gene>
    <name evidence="2" type="ORF">GZ77_25460</name>
</gene>
<evidence type="ECO:0000313" key="3">
    <source>
        <dbReference type="Proteomes" id="UP000028006"/>
    </source>
</evidence>
<feature type="signal peptide" evidence="1">
    <location>
        <begin position="1"/>
        <end position="23"/>
    </location>
</feature>
<sequence>MSMPHQQVPLLPAIGLTAGSSLAAAVAANPSSRETVMAFGKLVYNQPSALLEHTGRCLSGIREQLFHAVSYILPPVKTIAERDVAIKTVAGPFQSALGKAGINTTGNVTLGTLGLAAAAPAIHLAGNVLNACQRFSDKGYQYDLINRARNSEDVNALGQAAVRLQYSEEHYRKLSERSVMPGWKSLLCSLMPSILLVPQLGASAIALGAVAGVSQIASNAWEKWANISMLDETRQNIKVANFSHRTRKCAAGVDALKEKLKMKESTDPAS</sequence>
<keyword evidence="1" id="KW-0732">Signal</keyword>
<dbReference type="Proteomes" id="UP000028006">
    <property type="component" value="Unassembled WGS sequence"/>
</dbReference>
<reference evidence="2 3" key="1">
    <citation type="submission" date="2014-06" db="EMBL/GenBank/DDBJ databases">
        <title>Whole Genome Sequences of Three Symbiotic Endozoicomonas Bacteria.</title>
        <authorList>
            <person name="Neave M.J."/>
            <person name="Apprill A."/>
            <person name="Voolstra C.R."/>
        </authorList>
    </citation>
    <scope>NUCLEOTIDE SEQUENCE [LARGE SCALE GENOMIC DNA]</scope>
    <source>
        <strain evidence="2 3">LMG 24815</strain>
    </source>
</reference>
<accession>A0A081MZ27</accession>
<name>A0A081MZ27_9GAMM</name>
<evidence type="ECO:0000256" key="1">
    <source>
        <dbReference type="SAM" id="SignalP"/>
    </source>
</evidence>
<protein>
    <submittedName>
        <fullName evidence="2">Uncharacterized protein</fullName>
    </submittedName>
</protein>
<organism evidence="2 3">
    <name type="scientific">Endozoicomonas montiporae</name>
    <dbReference type="NCBI Taxonomy" id="1027273"/>
    <lineage>
        <taxon>Bacteria</taxon>
        <taxon>Pseudomonadati</taxon>
        <taxon>Pseudomonadota</taxon>
        <taxon>Gammaproteobacteria</taxon>
        <taxon>Oceanospirillales</taxon>
        <taxon>Endozoicomonadaceae</taxon>
        <taxon>Endozoicomonas</taxon>
    </lineage>
</organism>
<feature type="chain" id="PRO_5001760422" evidence="1">
    <location>
        <begin position="24"/>
        <end position="270"/>
    </location>
</feature>
<dbReference type="EMBL" id="JOKG01000007">
    <property type="protein sequence ID" value="KEQ11450.1"/>
    <property type="molecule type" value="Genomic_DNA"/>
</dbReference>
<dbReference type="AlphaFoldDB" id="A0A081MZ27"/>
<comment type="caution">
    <text evidence="2">The sequence shown here is derived from an EMBL/GenBank/DDBJ whole genome shotgun (WGS) entry which is preliminary data.</text>
</comment>
<keyword evidence="3" id="KW-1185">Reference proteome</keyword>
<evidence type="ECO:0000313" key="2">
    <source>
        <dbReference type="EMBL" id="KEQ11450.1"/>
    </source>
</evidence>
<proteinExistence type="predicted"/>
<dbReference type="RefSeq" id="WP_034879717.1">
    <property type="nucleotide sequence ID" value="NZ_JOKG01000007.1"/>
</dbReference>